<reference evidence="2 3" key="1">
    <citation type="submission" date="2017-06" db="EMBL/GenBank/DDBJ databases">
        <title>Complete genome sequence of Paenibacillus odorifer CBA7130.</title>
        <authorList>
            <person name="Nam Y.-D."/>
            <person name="Kang J."/>
            <person name="Chung W.-H."/>
        </authorList>
    </citation>
    <scope>NUCLEOTIDE SEQUENCE [LARGE SCALE GENOMIC DNA]</scope>
    <source>
        <strain evidence="2 3">CBA7130</strain>
    </source>
</reference>
<dbReference type="InterPro" id="IPR053749">
    <property type="entry name" value="TA_system-associated_sf"/>
</dbReference>
<dbReference type="AlphaFoldDB" id="A0AAD0KNF7"/>
<evidence type="ECO:0008006" key="4">
    <source>
        <dbReference type="Google" id="ProtNLM"/>
    </source>
</evidence>
<keyword evidence="1" id="KW-0732">Signal</keyword>
<dbReference type="InterPro" id="IPR031841">
    <property type="entry name" value="Endopep_inhib"/>
</dbReference>
<dbReference type="Pfam" id="PF16800">
    <property type="entry name" value="Endopep_inhib"/>
    <property type="match status" value="1"/>
</dbReference>
<accession>A0AAD0KNF7</accession>
<evidence type="ECO:0000313" key="3">
    <source>
        <dbReference type="Proteomes" id="UP000249163"/>
    </source>
</evidence>
<feature type="signal peptide" evidence="1">
    <location>
        <begin position="1"/>
        <end position="32"/>
    </location>
</feature>
<protein>
    <recommendedName>
        <fullName evidence="4">DUF4878 domain-containing protein</fullName>
    </recommendedName>
</protein>
<dbReference type="Proteomes" id="UP000249163">
    <property type="component" value="Chromosome"/>
</dbReference>
<evidence type="ECO:0000313" key="2">
    <source>
        <dbReference type="EMBL" id="AWV36082.1"/>
    </source>
</evidence>
<feature type="chain" id="PRO_5042044340" description="DUF4878 domain-containing protein" evidence="1">
    <location>
        <begin position="33"/>
        <end position="207"/>
    </location>
</feature>
<dbReference type="EMBL" id="CP021965">
    <property type="protein sequence ID" value="AWV36082.1"/>
    <property type="molecule type" value="Genomic_DNA"/>
</dbReference>
<sequence length="207" mass="22792">MKEEELQMNKKWMLGSLALSLGLLSAGSGVMAASSSVGSSAIKNVAVIGTGKEGPATINNLTVKSVVPLVVHARAIYFYTSRGGNFFPMETFMYKAQEYRYLSNDIGTKAKLMNYIKKAYTHNAAAYYVQTQFLEHEGRMSQVNADLGNSLMFEKATARMLSKTATTAEFDLTVPYSSGQEGSESVYVKLKKVNGYWRIDTSPDILF</sequence>
<evidence type="ECO:0000256" key="1">
    <source>
        <dbReference type="SAM" id="SignalP"/>
    </source>
</evidence>
<gene>
    <name evidence="2" type="ORF">CD191_27700</name>
</gene>
<dbReference type="Gene3D" id="3.10.450.420">
    <property type="match status" value="1"/>
</dbReference>
<proteinExistence type="predicted"/>
<name>A0AAD0KNF7_9BACL</name>
<organism evidence="2 3">
    <name type="scientific">Paenibacillus odorifer</name>
    <dbReference type="NCBI Taxonomy" id="189426"/>
    <lineage>
        <taxon>Bacteria</taxon>
        <taxon>Bacillati</taxon>
        <taxon>Bacillota</taxon>
        <taxon>Bacilli</taxon>
        <taxon>Bacillales</taxon>
        <taxon>Paenibacillaceae</taxon>
        <taxon>Paenibacillus</taxon>
    </lineage>
</organism>